<dbReference type="EMBL" id="PKUN01000004">
    <property type="protein sequence ID" value="PLX62702.1"/>
    <property type="molecule type" value="Genomic_DNA"/>
</dbReference>
<comment type="caution">
    <text evidence="1">The sequence shown here is derived from an EMBL/GenBank/DDBJ whole genome shotgun (WGS) entry which is preliminary data.</text>
</comment>
<evidence type="ECO:0000313" key="2">
    <source>
        <dbReference type="Proteomes" id="UP000235015"/>
    </source>
</evidence>
<dbReference type="Proteomes" id="UP000235015">
    <property type="component" value="Unassembled WGS sequence"/>
</dbReference>
<gene>
    <name evidence="1" type="ORF">C0630_05350</name>
</gene>
<name>A0A2N6CZB0_9GAMM</name>
<dbReference type="InterPro" id="IPR021409">
    <property type="entry name" value="DUF3047"/>
</dbReference>
<protein>
    <recommendedName>
        <fullName evidence="3">DUF3047 domain-containing protein</fullName>
    </recommendedName>
</protein>
<evidence type="ECO:0000313" key="1">
    <source>
        <dbReference type="EMBL" id="PLX62702.1"/>
    </source>
</evidence>
<reference evidence="1 2" key="1">
    <citation type="submission" date="2017-11" db="EMBL/GenBank/DDBJ databases">
        <title>Genome-resolved metagenomics identifies genetic mobility, metabolic interactions, and unexpected diversity in perchlorate-reducing communities.</title>
        <authorList>
            <person name="Barnum T.P."/>
            <person name="Figueroa I.A."/>
            <person name="Carlstrom C.I."/>
            <person name="Lucas L.N."/>
            <person name="Engelbrektson A.L."/>
            <person name="Coates J.D."/>
        </authorList>
    </citation>
    <scope>NUCLEOTIDE SEQUENCE [LARGE SCALE GENOMIC DNA]</scope>
    <source>
        <strain evidence="1">BM301</strain>
    </source>
</reference>
<accession>A0A2N6CZB0</accession>
<evidence type="ECO:0008006" key="3">
    <source>
        <dbReference type="Google" id="ProtNLM"/>
    </source>
</evidence>
<proteinExistence type="predicted"/>
<sequence>MESQVNISDIAAEGLKGWQEHDFKGKTQYRVINLNGTPMISAHSDGTASGLYKEIRVDLQETPYLNWQWQIEQPLSGLNEQSKAGDDYSARVYVIMRSGLLPWRTRALNYVWSSGQPAGSDWPNAYTDRARMIAVRSATDRPGRLYSERRNIQEDFQRYFDTRVRYIDVIAIMTDTDNSGQQAHAYYGDIYFSK</sequence>
<dbReference type="STRING" id="1111735.GCA_000428045_00509"/>
<organism evidence="1 2">
    <name type="scientific">Sedimenticola selenatireducens</name>
    <dbReference type="NCBI Taxonomy" id="191960"/>
    <lineage>
        <taxon>Bacteria</taxon>
        <taxon>Pseudomonadati</taxon>
        <taxon>Pseudomonadota</taxon>
        <taxon>Gammaproteobacteria</taxon>
        <taxon>Chromatiales</taxon>
        <taxon>Sedimenticolaceae</taxon>
        <taxon>Sedimenticola</taxon>
    </lineage>
</organism>
<dbReference type="AlphaFoldDB" id="A0A2N6CZB0"/>
<dbReference type="Pfam" id="PF11249">
    <property type="entry name" value="DUF3047"/>
    <property type="match status" value="1"/>
</dbReference>